<keyword evidence="4" id="KW-0762">Sugar transport</keyword>
<feature type="transmembrane region" description="Helical" evidence="9">
    <location>
        <begin position="216"/>
        <end position="236"/>
    </location>
</feature>
<evidence type="ECO:0000256" key="8">
    <source>
        <dbReference type="ARBA" id="ARBA00023136"/>
    </source>
</evidence>
<evidence type="ECO:0000256" key="5">
    <source>
        <dbReference type="ARBA" id="ARBA00022692"/>
    </source>
</evidence>
<name>A0ABP8LT42_9BACT</name>
<feature type="transmembrane region" description="Helical" evidence="9">
    <location>
        <begin position="176"/>
        <end position="196"/>
    </location>
</feature>
<dbReference type="Pfam" id="PF06379">
    <property type="entry name" value="RhaT"/>
    <property type="match status" value="1"/>
</dbReference>
<dbReference type="RefSeq" id="WP_345027337.1">
    <property type="nucleotide sequence ID" value="NZ_BAABEY010000012.1"/>
</dbReference>
<keyword evidence="6" id="KW-0769">Symport</keyword>
<evidence type="ECO:0000256" key="9">
    <source>
        <dbReference type="SAM" id="Phobius"/>
    </source>
</evidence>
<evidence type="ECO:0000256" key="4">
    <source>
        <dbReference type="ARBA" id="ARBA00022597"/>
    </source>
</evidence>
<keyword evidence="11" id="KW-1185">Reference proteome</keyword>
<feature type="transmembrane region" description="Helical" evidence="9">
    <location>
        <begin position="257"/>
        <end position="276"/>
    </location>
</feature>
<keyword evidence="7 9" id="KW-1133">Transmembrane helix</keyword>
<sequence length="346" mass="37444">MEQLLGIILHTIGGFSSASFYVPTYKIKKWAWETYWILLGFVAWMIMPTVGNLIVTQNAMDIYRSTAGSDLFYTYLFGALWGFGGLFAGLGIRYMGLALGQSVSLGVCSVVGTLVPAIMNNSLGRLVSTQSGWIITGGLVISIVGIVCCGVAGHLKEQTVGKGKVDGNTEFSLTKGLIIATIGGIMSACMAIAIMFGEPIAKAAVATGTAPIFMNIPIFAIALAGGFTTNFIYVAIRSRGHNYLSNLGNTKLPEFGKNYLLAILAGVMWYLQYFFYGMGSTKMIGYEFASWCIHMSSIVIFSNLWGLWLKEWKGTSRATMVYLVVGILLLIISILMIGWGNYAVGF</sequence>
<organism evidence="10 11">
    <name type="scientific">Ravibacter arvi</name>
    <dbReference type="NCBI Taxonomy" id="2051041"/>
    <lineage>
        <taxon>Bacteria</taxon>
        <taxon>Pseudomonadati</taxon>
        <taxon>Bacteroidota</taxon>
        <taxon>Cytophagia</taxon>
        <taxon>Cytophagales</taxon>
        <taxon>Spirosomataceae</taxon>
        <taxon>Ravibacter</taxon>
    </lineage>
</organism>
<accession>A0ABP8LT42</accession>
<evidence type="ECO:0000313" key="10">
    <source>
        <dbReference type="EMBL" id="GAA4435559.1"/>
    </source>
</evidence>
<keyword evidence="8 9" id="KW-0472">Membrane</keyword>
<evidence type="ECO:0000256" key="7">
    <source>
        <dbReference type="ARBA" id="ARBA00022989"/>
    </source>
</evidence>
<evidence type="ECO:0000256" key="6">
    <source>
        <dbReference type="ARBA" id="ARBA00022847"/>
    </source>
</evidence>
<dbReference type="InterPro" id="IPR004673">
    <property type="entry name" value="L-rhamnose-proton_sym_RhaT"/>
</dbReference>
<gene>
    <name evidence="10" type="primary">rhaT_1</name>
    <name evidence="10" type="ORF">GCM10023091_12180</name>
</gene>
<dbReference type="EMBL" id="BAABEY010000012">
    <property type="protein sequence ID" value="GAA4435559.1"/>
    <property type="molecule type" value="Genomic_DNA"/>
</dbReference>
<feature type="transmembrane region" description="Helical" evidence="9">
    <location>
        <begin position="320"/>
        <end position="340"/>
    </location>
</feature>
<keyword evidence="1" id="KW-0813">Transport</keyword>
<feature type="transmembrane region" description="Helical" evidence="9">
    <location>
        <begin position="6"/>
        <end position="23"/>
    </location>
</feature>
<feature type="transmembrane region" description="Helical" evidence="9">
    <location>
        <begin position="35"/>
        <end position="60"/>
    </location>
</feature>
<evidence type="ECO:0000313" key="11">
    <source>
        <dbReference type="Proteomes" id="UP001501508"/>
    </source>
</evidence>
<feature type="transmembrane region" description="Helical" evidence="9">
    <location>
        <begin position="97"/>
        <end position="119"/>
    </location>
</feature>
<proteinExistence type="predicted"/>
<feature type="transmembrane region" description="Helical" evidence="9">
    <location>
        <begin position="131"/>
        <end position="155"/>
    </location>
</feature>
<evidence type="ECO:0000256" key="2">
    <source>
        <dbReference type="ARBA" id="ARBA00022475"/>
    </source>
</evidence>
<keyword evidence="2" id="KW-1003">Cell membrane</keyword>
<keyword evidence="3" id="KW-0997">Cell inner membrane</keyword>
<comment type="caution">
    <text evidence="10">The sequence shown here is derived from an EMBL/GenBank/DDBJ whole genome shotgun (WGS) entry which is preliminary data.</text>
</comment>
<dbReference type="Proteomes" id="UP001501508">
    <property type="component" value="Unassembled WGS sequence"/>
</dbReference>
<feature type="transmembrane region" description="Helical" evidence="9">
    <location>
        <begin position="72"/>
        <end position="90"/>
    </location>
</feature>
<keyword evidence="5 9" id="KW-0812">Transmembrane</keyword>
<reference evidence="11" key="1">
    <citation type="journal article" date="2019" name="Int. J. Syst. Evol. Microbiol.">
        <title>The Global Catalogue of Microorganisms (GCM) 10K type strain sequencing project: providing services to taxonomists for standard genome sequencing and annotation.</title>
        <authorList>
            <consortium name="The Broad Institute Genomics Platform"/>
            <consortium name="The Broad Institute Genome Sequencing Center for Infectious Disease"/>
            <person name="Wu L."/>
            <person name="Ma J."/>
        </authorList>
    </citation>
    <scope>NUCLEOTIDE SEQUENCE [LARGE SCALE GENOMIC DNA]</scope>
    <source>
        <strain evidence="11">JCM 31920</strain>
    </source>
</reference>
<feature type="transmembrane region" description="Helical" evidence="9">
    <location>
        <begin position="288"/>
        <end position="308"/>
    </location>
</feature>
<evidence type="ECO:0000256" key="3">
    <source>
        <dbReference type="ARBA" id="ARBA00022519"/>
    </source>
</evidence>
<protein>
    <submittedName>
        <fullName evidence="10">L-rhamnose/proton symporter RhaT</fullName>
    </submittedName>
</protein>
<evidence type="ECO:0000256" key="1">
    <source>
        <dbReference type="ARBA" id="ARBA00022448"/>
    </source>
</evidence>